<sequence>MRLDARCKKLAEGLRFVQLVKNRAVHSGIERTPYEALFVCKAKVGLTTSSLPEDVLQDVKTDEEFGKTIESIRTAQEQEETDGGTPGRMHSVKDVNEYVIHDGGNQTSGEAMVTEQSSVSTLTEDPFPPVAAASVLRTRSMFIHL</sequence>
<protein>
    <submittedName>
        <fullName evidence="1">Integrase core domain protein</fullName>
    </submittedName>
</protein>
<comment type="caution">
    <text evidence="1">The sequence shown here is derived from an EMBL/GenBank/DDBJ whole genome shotgun (WGS) entry which is preliminary data.</text>
</comment>
<proteinExistence type="predicted"/>
<organism evidence="1 2">
    <name type="scientific">Plakobranchus ocellatus</name>
    <dbReference type="NCBI Taxonomy" id="259542"/>
    <lineage>
        <taxon>Eukaryota</taxon>
        <taxon>Metazoa</taxon>
        <taxon>Spiralia</taxon>
        <taxon>Lophotrochozoa</taxon>
        <taxon>Mollusca</taxon>
        <taxon>Gastropoda</taxon>
        <taxon>Heterobranchia</taxon>
        <taxon>Euthyneura</taxon>
        <taxon>Panpulmonata</taxon>
        <taxon>Sacoglossa</taxon>
        <taxon>Placobranchoidea</taxon>
        <taxon>Plakobranchidae</taxon>
        <taxon>Plakobranchus</taxon>
    </lineage>
</organism>
<reference evidence="1 2" key="1">
    <citation type="journal article" date="2021" name="Elife">
        <title>Chloroplast acquisition without the gene transfer in kleptoplastic sea slugs, Plakobranchus ocellatus.</title>
        <authorList>
            <person name="Maeda T."/>
            <person name="Takahashi S."/>
            <person name="Yoshida T."/>
            <person name="Shimamura S."/>
            <person name="Takaki Y."/>
            <person name="Nagai Y."/>
            <person name="Toyoda A."/>
            <person name="Suzuki Y."/>
            <person name="Arimoto A."/>
            <person name="Ishii H."/>
            <person name="Satoh N."/>
            <person name="Nishiyama T."/>
            <person name="Hasebe M."/>
            <person name="Maruyama T."/>
            <person name="Minagawa J."/>
            <person name="Obokata J."/>
            <person name="Shigenobu S."/>
        </authorList>
    </citation>
    <scope>NUCLEOTIDE SEQUENCE [LARGE SCALE GENOMIC DNA]</scope>
</reference>
<gene>
    <name evidence="1" type="ORF">PoB_005919300</name>
</gene>
<accession>A0AAV4CLM0</accession>
<dbReference type="AlphaFoldDB" id="A0AAV4CLM0"/>
<dbReference type="Proteomes" id="UP000735302">
    <property type="component" value="Unassembled WGS sequence"/>
</dbReference>
<name>A0AAV4CLM0_9GAST</name>
<evidence type="ECO:0000313" key="2">
    <source>
        <dbReference type="Proteomes" id="UP000735302"/>
    </source>
</evidence>
<dbReference type="EMBL" id="BLXT01006675">
    <property type="protein sequence ID" value="GFO32688.1"/>
    <property type="molecule type" value="Genomic_DNA"/>
</dbReference>
<evidence type="ECO:0000313" key="1">
    <source>
        <dbReference type="EMBL" id="GFO32688.1"/>
    </source>
</evidence>
<keyword evidence="2" id="KW-1185">Reference proteome</keyword>